<evidence type="ECO:0000313" key="3">
    <source>
        <dbReference type="Proteomes" id="UP001144036"/>
    </source>
</evidence>
<evidence type="ECO:0000256" key="1">
    <source>
        <dbReference type="SAM" id="MobiDB-lite"/>
    </source>
</evidence>
<accession>A0ABT4S3W8</accession>
<organism evidence="2 3">
    <name type="scientific">Nonomuraea corallina</name>
    <dbReference type="NCBI Taxonomy" id="2989783"/>
    <lineage>
        <taxon>Bacteria</taxon>
        <taxon>Bacillati</taxon>
        <taxon>Actinomycetota</taxon>
        <taxon>Actinomycetes</taxon>
        <taxon>Streptosporangiales</taxon>
        <taxon>Streptosporangiaceae</taxon>
        <taxon>Nonomuraea</taxon>
    </lineage>
</organism>
<protein>
    <submittedName>
        <fullName evidence="2">Uncharacterized protein</fullName>
    </submittedName>
</protein>
<feature type="region of interest" description="Disordered" evidence="1">
    <location>
        <begin position="98"/>
        <end position="118"/>
    </location>
</feature>
<dbReference type="EMBL" id="JAPNNL010000002">
    <property type="protein sequence ID" value="MDA0631902.1"/>
    <property type="molecule type" value="Genomic_DNA"/>
</dbReference>
<dbReference type="RefSeq" id="WP_270152620.1">
    <property type="nucleotide sequence ID" value="NZ_JAPNNL010000002.1"/>
</dbReference>
<evidence type="ECO:0000313" key="2">
    <source>
        <dbReference type="EMBL" id="MDA0631902.1"/>
    </source>
</evidence>
<comment type="caution">
    <text evidence="2">The sequence shown here is derived from an EMBL/GenBank/DDBJ whole genome shotgun (WGS) entry which is preliminary data.</text>
</comment>
<gene>
    <name evidence="2" type="ORF">OUY22_00610</name>
</gene>
<sequence length="241" mass="27225">MTLYISKTTLQQAVRRLGVSSSQSSLGDYLIFKRAMAIKLETPEADDPYPDGVVTGLRSGSFIRAIEELAKRRPPGSSEDDDNPYFVPFGAMRDTTRGYRTKKFPSNGPSDTVGRWQSRSSAPPLVLVPGQKPKTYTIRERSAQELRAFFIVKHAQKYFSGHRPHLFDLAVWWFRFANLELRLGSTPSPAMLMDGVTTDLRLSTIEIEALFETSLDDLSFGDDYLNLELSDLEMEEEDELT</sequence>
<proteinExistence type="predicted"/>
<keyword evidence="3" id="KW-1185">Reference proteome</keyword>
<reference evidence="2" key="1">
    <citation type="submission" date="2022-11" db="EMBL/GenBank/DDBJ databases">
        <title>Nonomuraea corallina sp. nov., a new species of the genus Nonomuraea isolated from sea side sediment in Thai sea.</title>
        <authorList>
            <person name="Ngamcharungchit C."/>
            <person name="Matsumoto A."/>
            <person name="Suriyachadkun C."/>
            <person name="Panbangred W."/>
            <person name="Inahashi Y."/>
            <person name="Intra B."/>
        </authorList>
    </citation>
    <scope>NUCLEOTIDE SEQUENCE</scope>
    <source>
        <strain evidence="2">MCN248</strain>
    </source>
</reference>
<name>A0ABT4S3W8_9ACTN</name>
<feature type="compositionally biased region" description="Polar residues" evidence="1">
    <location>
        <begin position="107"/>
        <end position="118"/>
    </location>
</feature>
<dbReference type="Proteomes" id="UP001144036">
    <property type="component" value="Unassembled WGS sequence"/>
</dbReference>